<dbReference type="InterPro" id="IPR001590">
    <property type="entry name" value="Peptidase_M12B"/>
</dbReference>
<keyword evidence="4" id="KW-0862">Zinc</keyword>
<evidence type="ECO:0000256" key="6">
    <source>
        <dbReference type="SAM" id="Phobius"/>
    </source>
</evidence>
<dbReference type="GO" id="GO:0046872">
    <property type="term" value="F:metal ion binding"/>
    <property type="evidence" value="ECO:0007669"/>
    <property type="project" value="UniProtKB-KW"/>
</dbReference>
<feature type="chain" id="PRO_5001979506" description="Disintegrin and metalloproteinase domain-containing protein B" evidence="7">
    <location>
        <begin position="25"/>
        <end position="867"/>
    </location>
</feature>
<feature type="binding site" evidence="4">
    <location>
        <position position="429"/>
    </location>
    <ligand>
        <name>Zn(2+)</name>
        <dbReference type="ChEBI" id="CHEBI:29105"/>
        <note>catalytic</note>
    </ligand>
</feature>
<keyword evidence="6" id="KW-1133">Transmembrane helix</keyword>
<feature type="binding site" evidence="4">
    <location>
        <position position="425"/>
    </location>
    <ligand>
        <name>Zn(2+)</name>
        <dbReference type="ChEBI" id="CHEBI:29105"/>
        <note>catalytic</note>
    </ligand>
</feature>
<keyword evidence="6" id="KW-0472">Membrane</keyword>
<feature type="signal peptide" evidence="7">
    <location>
        <begin position="1"/>
        <end position="24"/>
    </location>
</feature>
<keyword evidence="4" id="KW-0479">Metal-binding</keyword>
<evidence type="ECO:0000256" key="3">
    <source>
        <dbReference type="ARBA" id="ARBA00074021"/>
    </source>
</evidence>
<dbReference type="STRING" id="1531966.A0A0A1TCA1"/>
<feature type="compositionally biased region" description="Polar residues" evidence="5">
    <location>
        <begin position="774"/>
        <end position="784"/>
    </location>
</feature>
<dbReference type="FunFam" id="4.10.70.10:FF:000003">
    <property type="entry name" value="Disintegrin and metalloproteinase domain-containing protein 17"/>
    <property type="match status" value="1"/>
</dbReference>
<comment type="caution">
    <text evidence="4">Lacks conserved residue(s) required for the propagation of feature annotation.</text>
</comment>
<sequence>MFSIHSIAATVAGVALLFPSSVWGHSVKREPVNYVSTIENAKIHTPSQRVHSYSDFALTFTLHNGTEEIRLELEPNIDLIPEGFTVTYLNEDGSASQVHELKQQDYKVYRGRSYVHRKGHEGWFLSGWARIMMHQDGENPIFDGAFRVNSNNHHIEAGHRYGKIKHEEDPHVHTKDDTMVVWRDSDVRSTDEQLELKRSEPSAGTCAADTSDFNRQYDLTSREFEPLEAVSNRSLFGRQAIDGNGGGPAGDLSATIGDASGCPTSRKLALVGIATDCNYWEHFWTENTDKTHAAVEKNVIGMVNKASEVYESSLKISLALQNLAIQPQNCSGSGSQAAPWNVKCGSSVNLGDRLSLFSKWRGQKTDTNAYWTLLTTCNTDATVGFAWRGQLCRQGSTPNGGNTNETISSTNVIALTSTEWQVFAHETGHTFGAVHDCVKSTCPGGADAQPCCPLSTGSCDAGGKFIMNPSTGTDISAFSQCTIGNICSGLKGNVKSDCLSTNRNVKLYTGSSCGNGIVETGEDCDCGSTESCGNNSCCDPKTCKFTTGSVCDPSNEDCCTQQCKFAGSDKTCRASTGPCDPEEKCSGTSGLCPEDKHKDNGQSCGDGLECASGTCTSRDQQCKVSFGRMRSSPKSCGNECLMQCSNTDYNGGQCTYFNSYFIDGTSCSGGGQCKDGQCQGGSWWKTFTDWYQSHLSISIPVTIVVALLILTIISSCFCSCFRRRPQMRKPKPVSPGAGTPPNNGGWQAYGGEYAPTQHNMNNMTMSGPYGYYGQQENANHQGISNVPHPQAQSNSQFSQGQAYNNNFSQNYTNNNTTNDTNFSHNYNNNAYNMQEMNHTGNYSSQDHHYPPPPPPPTYGNATNTRYA</sequence>
<keyword evidence="11" id="KW-1185">Reference proteome</keyword>
<evidence type="ECO:0000256" key="2">
    <source>
        <dbReference type="ARBA" id="ARBA00056552"/>
    </source>
</evidence>
<dbReference type="InterPro" id="IPR036436">
    <property type="entry name" value="Disintegrin_dom_sf"/>
</dbReference>
<evidence type="ECO:0000259" key="9">
    <source>
        <dbReference type="PROSITE" id="PS50215"/>
    </source>
</evidence>
<accession>A0A0A1TCA1</accession>
<dbReference type="InterPro" id="IPR001762">
    <property type="entry name" value="Disintegrin_dom"/>
</dbReference>
<dbReference type="PROSITE" id="PS50214">
    <property type="entry name" value="DISINTEGRIN_2"/>
    <property type="match status" value="1"/>
</dbReference>
<dbReference type="PANTHER" id="PTHR11905:SF159">
    <property type="entry name" value="ADAM METALLOPROTEASE"/>
    <property type="match status" value="1"/>
</dbReference>
<dbReference type="AlphaFoldDB" id="A0A0A1TCA1"/>
<dbReference type="Pfam" id="PF01562">
    <property type="entry name" value="Pep_M12B_propep"/>
    <property type="match status" value="1"/>
</dbReference>
<proteinExistence type="predicted"/>
<organism evidence="10 11">
    <name type="scientific">[Torrubiella] hemipterigena</name>
    <dbReference type="NCBI Taxonomy" id="1531966"/>
    <lineage>
        <taxon>Eukaryota</taxon>
        <taxon>Fungi</taxon>
        <taxon>Dikarya</taxon>
        <taxon>Ascomycota</taxon>
        <taxon>Pezizomycotina</taxon>
        <taxon>Sordariomycetes</taxon>
        <taxon>Hypocreomycetidae</taxon>
        <taxon>Hypocreales</taxon>
        <taxon>Clavicipitaceae</taxon>
        <taxon>Clavicipitaceae incertae sedis</taxon>
        <taxon>'Torrubiella' clade</taxon>
    </lineage>
</organism>
<reference evidence="10 11" key="1">
    <citation type="journal article" date="2015" name="Genome Announc.">
        <title>Draft Genome Sequence and Gene Annotation of the Entomopathogenic Fungus Verticillium hemipterigenum.</title>
        <authorList>
            <person name="Horn F."/>
            <person name="Habel A."/>
            <person name="Scharf D.H."/>
            <person name="Dworschak J."/>
            <person name="Brakhage A.A."/>
            <person name="Guthke R."/>
            <person name="Hertweck C."/>
            <person name="Linde J."/>
        </authorList>
    </citation>
    <scope>NUCLEOTIDE SEQUENCE [LARGE SCALE GENOMIC DNA]</scope>
</reference>
<dbReference type="InterPro" id="IPR024079">
    <property type="entry name" value="MetalloPept_cat_dom_sf"/>
</dbReference>
<dbReference type="PROSITE" id="PS50215">
    <property type="entry name" value="ADAM_MEPRO"/>
    <property type="match status" value="1"/>
</dbReference>
<keyword evidence="1" id="KW-1015">Disulfide bond</keyword>
<dbReference type="HOGENOM" id="CLU_012383_1_0_1"/>
<dbReference type="Proteomes" id="UP000039046">
    <property type="component" value="Unassembled WGS sequence"/>
</dbReference>
<feature type="domain" description="Peptidase M12B" evidence="9">
    <location>
        <begin position="267"/>
        <end position="486"/>
    </location>
</feature>
<keyword evidence="7" id="KW-0732">Signal</keyword>
<dbReference type="Pfam" id="PF13688">
    <property type="entry name" value="Reprolysin_5"/>
    <property type="match status" value="1"/>
</dbReference>
<dbReference type="GO" id="GO:0006508">
    <property type="term" value="P:proteolysis"/>
    <property type="evidence" value="ECO:0007669"/>
    <property type="project" value="InterPro"/>
</dbReference>
<dbReference type="InterPro" id="IPR002870">
    <property type="entry name" value="Peptidase_M12B_N"/>
</dbReference>
<feature type="compositionally biased region" description="Polar residues" evidence="5">
    <location>
        <begin position="790"/>
        <end position="802"/>
    </location>
</feature>
<dbReference type="Pfam" id="PF00200">
    <property type="entry name" value="Disintegrin"/>
    <property type="match status" value="1"/>
</dbReference>
<feature type="region of interest" description="Disordered" evidence="5">
    <location>
        <begin position="771"/>
        <end position="867"/>
    </location>
</feature>
<comment type="function">
    <text evidence="2">Probable zinc protease.</text>
</comment>
<evidence type="ECO:0000313" key="11">
    <source>
        <dbReference type="Proteomes" id="UP000039046"/>
    </source>
</evidence>
<name>A0A0A1TCA1_9HYPO</name>
<evidence type="ECO:0000256" key="5">
    <source>
        <dbReference type="SAM" id="MobiDB-lite"/>
    </source>
</evidence>
<dbReference type="PANTHER" id="PTHR11905">
    <property type="entry name" value="ADAM A DISINTEGRIN AND METALLOPROTEASE DOMAIN"/>
    <property type="match status" value="1"/>
</dbReference>
<dbReference type="Gene3D" id="4.10.70.10">
    <property type="entry name" value="Disintegrin domain"/>
    <property type="match status" value="1"/>
</dbReference>
<dbReference type="Gene3D" id="3.40.390.10">
    <property type="entry name" value="Collagenase (Catalytic Domain)"/>
    <property type="match status" value="1"/>
</dbReference>
<feature type="compositionally biased region" description="Low complexity" evidence="5">
    <location>
        <begin position="803"/>
        <end position="832"/>
    </location>
</feature>
<dbReference type="OrthoDB" id="5951731at2759"/>
<dbReference type="SMART" id="SM00050">
    <property type="entry name" value="DISIN"/>
    <property type="match status" value="1"/>
</dbReference>
<feature type="active site" evidence="4">
    <location>
        <position position="426"/>
    </location>
</feature>
<evidence type="ECO:0000256" key="7">
    <source>
        <dbReference type="SAM" id="SignalP"/>
    </source>
</evidence>
<dbReference type="SUPFAM" id="SSF57552">
    <property type="entry name" value="Blood coagulation inhibitor (disintegrin)"/>
    <property type="match status" value="1"/>
</dbReference>
<feature type="domain" description="Disintegrin" evidence="8">
    <location>
        <begin position="510"/>
        <end position="600"/>
    </location>
</feature>
<evidence type="ECO:0000256" key="4">
    <source>
        <dbReference type="PROSITE-ProRule" id="PRU00276"/>
    </source>
</evidence>
<dbReference type="GO" id="GO:0004222">
    <property type="term" value="F:metalloendopeptidase activity"/>
    <property type="evidence" value="ECO:0007669"/>
    <property type="project" value="InterPro"/>
</dbReference>
<feature type="transmembrane region" description="Helical" evidence="6">
    <location>
        <begin position="697"/>
        <end position="721"/>
    </location>
</feature>
<gene>
    <name evidence="10" type="ORF">VHEMI03784</name>
</gene>
<evidence type="ECO:0000259" key="8">
    <source>
        <dbReference type="PROSITE" id="PS50214"/>
    </source>
</evidence>
<feature type="binding site" evidence="4">
    <location>
        <position position="435"/>
    </location>
    <ligand>
        <name>Zn(2+)</name>
        <dbReference type="ChEBI" id="CHEBI:29105"/>
        <note>catalytic</note>
    </ligand>
</feature>
<evidence type="ECO:0000256" key="1">
    <source>
        <dbReference type="ARBA" id="ARBA00023157"/>
    </source>
</evidence>
<dbReference type="EMBL" id="CDHN01000002">
    <property type="protein sequence ID" value="CEJ85481.1"/>
    <property type="molecule type" value="Genomic_DNA"/>
</dbReference>
<evidence type="ECO:0000313" key="10">
    <source>
        <dbReference type="EMBL" id="CEJ85481.1"/>
    </source>
</evidence>
<protein>
    <recommendedName>
        <fullName evidence="3">Disintegrin and metalloproteinase domain-containing protein B</fullName>
    </recommendedName>
</protein>
<dbReference type="SMART" id="SM00608">
    <property type="entry name" value="ACR"/>
    <property type="match status" value="1"/>
</dbReference>
<keyword evidence="6" id="KW-0812">Transmembrane</keyword>
<feature type="compositionally biased region" description="Polar residues" evidence="5">
    <location>
        <begin position="834"/>
        <end position="844"/>
    </location>
</feature>
<dbReference type="SUPFAM" id="SSF55486">
    <property type="entry name" value="Metalloproteases ('zincins'), catalytic domain"/>
    <property type="match status" value="1"/>
</dbReference>
<dbReference type="InterPro" id="IPR006586">
    <property type="entry name" value="ADAM_Cys-rich"/>
</dbReference>